<reference evidence="8 9" key="1">
    <citation type="submission" date="2019-02" db="EMBL/GenBank/DDBJ databases">
        <title>Deep-cultivation of Planctomycetes and their phenomic and genomic characterization uncovers novel biology.</title>
        <authorList>
            <person name="Wiegand S."/>
            <person name="Jogler M."/>
            <person name="Boedeker C."/>
            <person name="Pinto D."/>
            <person name="Vollmers J."/>
            <person name="Rivas-Marin E."/>
            <person name="Kohn T."/>
            <person name="Peeters S.H."/>
            <person name="Heuer A."/>
            <person name="Rast P."/>
            <person name="Oberbeckmann S."/>
            <person name="Bunk B."/>
            <person name="Jeske O."/>
            <person name="Meyerdierks A."/>
            <person name="Storesund J.E."/>
            <person name="Kallscheuer N."/>
            <person name="Luecker S."/>
            <person name="Lage O.M."/>
            <person name="Pohl T."/>
            <person name="Merkel B.J."/>
            <person name="Hornburger P."/>
            <person name="Mueller R.-W."/>
            <person name="Bruemmer F."/>
            <person name="Labrenz M."/>
            <person name="Spormann A.M."/>
            <person name="Op Den Camp H."/>
            <person name="Overmann J."/>
            <person name="Amann R."/>
            <person name="Jetten M.S.M."/>
            <person name="Mascher T."/>
            <person name="Medema M.H."/>
            <person name="Devos D.P."/>
            <person name="Kaster A.-K."/>
            <person name="Ovreas L."/>
            <person name="Rohde M."/>
            <person name="Galperin M.Y."/>
            <person name="Jogler C."/>
        </authorList>
    </citation>
    <scope>NUCLEOTIDE SEQUENCE [LARGE SCALE GENOMIC DNA]</scope>
    <source>
        <strain evidence="8 9">CA85</strain>
    </source>
</reference>
<keyword evidence="2 4" id="KW-0479">Metal-binding</keyword>
<dbReference type="InterPro" id="IPR009056">
    <property type="entry name" value="Cyt_c-like_dom"/>
</dbReference>
<dbReference type="Proteomes" id="UP000318053">
    <property type="component" value="Unassembled WGS sequence"/>
</dbReference>
<evidence type="ECO:0000256" key="2">
    <source>
        <dbReference type="ARBA" id="ARBA00022723"/>
    </source>
</evidence>
<dbReference type="InterPro" id="IPR037524">
    <property type="entry name" value="PA14/GLEYA"/>
</dbReference>
<keyword evidence="5" id="KW-0812">Transmembrane</keyword>
<feature type="domain" description="PA14" evidence="7">
    <location>
        <begin position="190"/>
        <end position="343"/>
    </location>
</feature>
<dbReference type="InterPro" id="IPR013042">
    <property type="entry name" value="DUF1592"/>
</dbReference>
<protein>
    <submittedName>
        <fullName evidence="8">PA14 domain protein</fullName>
    </submittedName>
</protein>
<dbReference type="Gene3D" id="1.10.760.10">
    <property type="entry name" value="Cytochrome c-like domain"/>
    <property type="match status" value="1"/>
</dbReference>
<evidence type="ECO:0000256" key="4">
    <source>
        <dbReference type="PROSITE-ProRule" id="PRU00433"/>
    </source>
</evidence>
<dbReference type="GO" id="GO:0009055">
    <property type="term" value="F:electron transfer activity"/>
    <property type="evidence" value="ECO:0007669"/>
    <property type="project" value="InterPro"/>
</dbReference>
<dbReference type="SUPFAM" id="SSF46626">
    <property type="entry name" value="Cytochrome c"/>
    <property type="match status" value="1"/>
</dbReference>
<keyword evidence="5" id="KW-0472">Membrane</keyword>
<evidence type="ECO:0000259" key="6">
    <source>
        <dbReference type="PROSITE" id="PS51007"/>
    </source>
</evidence>
<comment type="caution">
    <text evidence="8">The sequence shown here is derived from an EMBL/GenBank/DDBJ whole genome shotgun (WGS) entry which is preliminary data.</text>
</comment>
<organism evidence="8 9">
    <name type="scientific">Allorhodopirellula solitaria</name>
    <dbReference type="NCBI Taxonomy" id="2527987"/>
    <lineage>
        <taxon>Bacteria</taxon>
        <taxon>Pseudomonadati</taxon>
        <taxon>Planctomycetota</taxon>
        <taxon>Planctomycetia</taxon>
        <taxon>Pirellulales</taxon>
        <taxon>Pirellulaceae</taxon>
        <taxon>Allorhodopirellula</taxon>
    </lineage>
</organism>
<dbReference type="Pfam" id="PF07627">
    <property type="entry name" value="PSCyt3"/>
    <property type="match status" value="1"/>
</dbReference>
<dbReference type="SUPFAM" id="SSF56988">
    <property type="entry name" value="Anthrax protective antigen"/>
    <property type="match status" value="1"/>
</dbReference>
<accession>A0A5C5YE09</accession>
<keyword evidence="1 4" id="KW-0349">Heme</keyword>
<dbReference type="PROSITE" id="PS51007">
    <property type="entry name" value="CYTC"/>
    <property type="match status" value="1"/>
</dbReference>
<keyword evidence="9" id="KW-1185">Reference proteome</keyword>
<dbReference type="PROSITE" id="PS51820">
    <property type="entry name" value="PA14"/>
    <property type="match status" value="1"/>
</dbReference>
<dbReference type="Pfam" id="PF13442">
    <property type="entry name" value="Cytochrome_CBB3"/>
    <property type="match status" value="1"/>
</dbReference>
<evidence type="ECO:0000313" key="8">
    <source>
        <dbReference type="EMBL" id="TWT73987.1"/>
    </source>
</evidence>
<evidence type="ECO:0000256" key="5">
    <source>
        <dbReference type="SAM" id="Phobius"/>
    </source>
</evidence>
<evidence type="ECO:0000256" key="3">
    <source>
        <dbReference type="ARBA" id="ARBA00023004"/>
    </source>
</evidence>
<dbReference type="Pfam" id="PF07631">
    <property type="entry name" value="PSD4"/>
    <property type="match status" value="1"/>
</dbReference>
<dbReference type="GO" id="GO:0046872">
    <property type="term" value="F:metal ion binding"/>
    <property type="evidence" value="ECO:0007669"/>
    <property type="project" value="UniProtKB-KW"/>
</dbReference>
<gene>
    <name evidence="8" type="ORF">CA85_08700</name>
</gene>
<keyword evidence="3 4" id="KW-0408">Iron</keyword>
<feature type="transmembrane region" description="Helical" evidence="5">
    <location>
        <begin position="36"/>
        <end position="55"/>
    </location>
</feature>
<dbReference type="Pfam" id="PF07691">
    <property type="entry name" value="PA14"/>
    <property type="match status" value="1"/>
</dbReference>
<dbReference type="InterPro" id="IPR011478">
    <property type="entry name" value="DUF1585"/>
</dbReference>
<evidence type="ECO:0000259" key="7">
    <source>
        <dbReference type="PROSITE" id="PS51820"/>
    </source>
</evidence>
<proteinExistence type="predicted"/>
<dbReference type="AlphaFoldDB" id="A0A5C5YE09"/>
<sequence length="830" mass="92590">MGDATYPAFLPRLRKVRSVVCDDGCCGKCVMKLNLFLLHAFVLAFAICSLAHHAVIGAEPASRGSGDPEAMRAAGAVIFDAQCASCHGESGQGTEDYFPDPLTGDASIGELAELITDTMPEEDPDACVGPDAEAVAAYIHHAFYSEAAQLRNRPPQLALQRLTGDQLRSSLSDLYSHFAQIHRDRWEDLKANQGLEARYYTGKKWDEEAQKIARTDPVVDFDFELHGPQKADGSDAGIDGEEFHAHWHGGVRIEETGRYELIVRSTTSFTCAFGHNDDQLIDNHVQSEGRNEFRRSLMLTGGRMYPIKIDMNQRKRKGETPPSSISLSWVPPGGVEEILPAHHLMPGWVPPALRLETQMPPDDRTYGFPRGISVDPVWDEAVTSAAIEFADLASVELWPDYLKQHKKDKIGRKKLLLQFLDELIAVAHRRAPDPAASKGIIDTATAAHEDETEQIRHAILLTLKSPRFLYPTLDVDRTASQRAANRISLTLHDSLPGDDWMLRRIEEDSIADEDGRRALARKLVDDARTRAKLREMFHHWLEVSPADDLRKDEELFPGFDAAVVADLRQSLDGFIDSVVWSEASDYRQLVAADWTLTTPRLADFYGEPWQAADPEQTSEASITVDWANGMARSVADEQVHVGVLTHPLVMAKFAHHRTTSPIHRGVFLVRHVMGRVLRPPNEAFTPLSPDLHPDLTTRQRVELQTSPESCQICHSKINPLGFALENFDAVGHYRIMEGDRPIDATGGYSSRQDEEVAFQSARDLGDYVATSPEAQSAFVERMFQYFVKQPIAAFGADQLETLTERFAQSGFNIRELLIEIAVISSRQESH</sequence>
<feature type="domain" description="Cytochrome c" evidence="6">
    <location>
        <begin position="70"/>
        <end position="182"/>
    </location>
</feature>
<dbReference type="Pfam" id="PF07624">
    <property type="entry name" value="PSD2"/>
    <property type="match status" value="1"/>
</dbReference>
<name>A0A5C5YE09_9BACT</name>
<keyword evidence="5" id="KW-1133">Transmembrane helix</keyword>
<evidence type="ECO:0000313" key="9">
    <source>
        <dbReference type="Proteomes" id="UP000318053"/>
    </source>
</evidence>
<dbReference type="SMART" id="SM00758">
    <property type="entry name" value="PA14"/>
    <property type="match status" value="1"/>
</dbReference>
<dbReference type="InterPro" id="IPR036909">
    <property type="entry name" value="Cyt_c-like_dom_sf"/>
</dbReference>
<dbReference type="GO" id="GO:0020037">
    <property type="term" value="F:heme binding"/>
    <property type="evidence" value="ECO:0007669"/>
    <property type="project" value="InterPro"/>
</dbReference>
<evidence type="ECO:0000256" key="1">
    <source>
        <dbReference type="ARBA" id="ARBA00022617"/>
    </source>
</evidence>
<dbReference type="InterPro" id="IPR011658">
    <property type="entry name" value="PA14_dom"/>
</dbReference>
<dbReference type="Gene3D" id="3.90.182.10">
    <property type="entry name" value="Toxin - Anthrax Protective Antigen,domain 1"/>
    <property type="match status" value="1"/>
</dbReference>
<dbReference type="InterPro" id="IPR013039">
    <property type="entry name" value="DUF1588"/>
</dbReference>
<dbReference type="EMBL" id="SJPK01000002">
    <property type="protein sequence ID" value="TWT73987.1"/>
    <property type="molecule type" value="Genomic_DNA"/>
</dbReference>